<evidence type="ECO:0000313" key="4">
    <source>
        <dbReference type="Proteomes" id="UP000215289"/>
    </source>
</evidence>
<keyword evidence="1" id="KW-0175">Coiled coil</keyword>
<feature type="coiled-coil region" evidence="1">
    <location>
        <begin position="30"/>
        <end position="57"/>
    </location>
</feature>
<proteinExistence type="predicted"/>
<feature type="region of interest" description="Disordered" evidence="2">
    <location>
        <begin position="309"/>
        <end position="343"/>
    </location>
</feature>
<dbReference type="AlphaFoldDB" id="A0A229YTU6"/>
<organism evidence="3 4">
    <name type="scientific">Aspergillus turcosus</name>
    <dbReference type="NCBI Taxonomy" id="1245748"/>
    <lineage>
        <taxon>Eukaryota</taxon>
        <taxon>Fungi</taxon>
        <taxon>Dikarya</taxon>
        <taxon>Ascomycota</taxon>
        <taxon>Pezizomycotina</taxon>
        <taxon>Eurotiomycetes</taxon>
        <taxon>Eurotiomycetidae</taxon>
        <taxon>Eurotiales</taxon>
        <taxon>Aspergillaceae</taxon>
        <taxon>Aspergillus</taxon>
        <taxon>Aspergillus subgen. Fumigati</taxon>
    </lineage>
</organism>
<evidence type="ECO:0000256" key="1">
    <source>
        <dbReference type="SAM" id="Coils"/>
    </source>
</evidence>
<dbReference type="EMBL" id="NIDN02000017">
    <property type="protein sequence ID" value="RLM00316.1"/>
    <property type="molecule type" value="Genomic_DNA"/>
</dbReference>
<reference evidence="3 4" key="1">
    <citation type="submission" date="2018-08" db="EMBL/GenBank/DDBJ databases">
        <title>Draft genome sequences of two Aspergillus turcosus clinical strains isolated from bronchoalveolar lavage fluid: one azole-susceptible and the other azole-resistant.</title>
        <authorList>
            <person name="Parent-Michaud M."/>
            <person name="Dufresne P.J."/>
            <person name="Fournier E."/>
            <person name="Martineau C."/>
            <person name="Moreira S."/>
            <person name="Perkins V."/>
            <person name="De Repentigny L."/>
            <person name="Dufresne S.F."/>
        </authorList>
    </citation>
    <scope>NUCLEOTIDE SEQUENCE [LARGE SCALE GENOMIC DNA]</scope>
    <source>
        <strain evidence="3">HMR AF 1038</strain>
    </source>
</reference>
<comment type="caution">
    <text evidence="3">The sequence shown here is derived from an EMBL/GenBank/DDBJ whole genome shotgun (WGS) entry which is preliminary data.</text>
</comment>
<gene>
    <name evidence="3" type="ORF">CFD26_107398</name>
</gene>
<dbReference type="OrthoDB" id="4227183at2759"/>
<evidence type="ECO:0000256" key="2">
    <source>
        <dbReference type="SAM" id="MobiDB-lite"/>
    </source>
</evidence>
<dbReference type="Proteomes" id="UP000215289">
    <property type="component" value="Unassembled WGS sequence"/>
</dbReference>
<keyword evidence="4" id="KW-1185">Reference proteome</keyword>
<evidence type="ECO:0000313" key="3">
    <source>
        <dbReference type="EMBL" id="RLM00316.1"/>
    </source>
</evidence>
<name>A0A229YTU6_9EURO</name>
<sequence length="343" mass="38592">METRVPMDGGKHAAERRRLITQNRQLHYLAVQAQEKYRRQKEENKEIRHEASTLLQQKDQHIAELTKRLNDLHYQPDILNDDEVIQTMAKLSQKLDVWVKGSFKDPQLLQYLPQVDLVDVPFSLGTINSLQNTHQKWAFIRAFVASYLSYFFFDDYMVGVVNPHNADCLSTIESEISSECPAHVADNWRSATSMAIQSLTKAYLKDAGIACIAGVEQFACCASSDPGLREKKLCELLQGCVDFKRRLERQPARYEFSYTSPGQRFISETMQSVTGQEGDGAIVEFSLWPGLWKGDVLLYPETVWSKMDKASASDSNPGTEMAPTPQDEAGVSSQILGDTLGSG</sequence>
<accession>A0A229YTU6</accession>
<protein>
    <submittedName>
        <fullName evidence="3">Uncharacterized protein</fullName>
    </submittedName>
</protein>